<keyword evidence="2" id="KW-0812">Transmembrane</keyword>
<name>A0AAN6UY25_9PEZI</name>
<dbReference type="EMBL" id="MU853615">
    <property type="protein sequence ID" value="KAK4141223.1"/>
    <property type="molecule type" value="Genomic_DNA"/>
</dbReference>
<evidence type="ECO:0000256" key="1">
    <source>
        <dbReference type="SAM" id="MobiDB-lite"/>
    </source>
</evidence>
<evidence type="ECO:0000313" key="3">
    <source>
        <dbReference type="EMBL" id="KAK4141223.1"/>
    </source>
</evidence>
<evidence type="ECO:0000313" key="4">
    <source>
        <dbReference type="Proteomes" id="UP001302676"/>
    </source>
</evidence>
<protein>
    <submittedName>
        <fullName evidence="3">Uncharacterized protein</fullName>
    </submittedName>
</protein>
<keyword evidence="2" id="KW-1133">Transmembrane helix</keyword>
<dbReference type="RefSeq" id="XP_062634594.1">
    <property type="nucleotide sequence ID" value="XM_062778028.1"/>
</dbReference>
<dbReference type="AlphaFoldDB" id="A0AAN6UY25"/>
<gene>
    <name evidence="3" type="ORF">C8A04DRAFT_14266</name>
</gene>
<evidence type="ECO:0000256" key="2">
    <source>
        <dbReference type="SAM" id="Phobius"/>
    </source>
</evidence>
<feature type="transmembrane region" description="Helical" evidence="2">
    <location>
        <begin position="13"/>
        <end position="33"/>
    </location>
</feature>
<feature type="compositionally biased region" description="Low complexity" evidence="1">
    <location>
        <begin position="58"/>
        <end position="68"/>
    </location>
</feature>
<reference evidence="3" key="1">
    <citation type="journal article" date="2023" name="Mol. Phylogenet. Evol.">
        <title>Genome-scale phylogeny and comparative genomics of the fungal order Sordariales.</title>
        <authorList>
            <person name="Hensen N."/>
            <person name="Bonometti L."/>
            <person name="Westerberg I."/>
            <person name="Brannstrom I.O."/>
            <person name="Guillou S."/>
            <person name="Cros-Aarteil S."/>
            <person name="Calhoun S."/>
            <person name="Haridas S."/>
            <person name="Kuo A."/>
            <person name="Mondo S."/>
            <person name="Pangilinan J."/>
            <person name="Riley R."/>
            <person name="LaButti K."/>
            <person name="Andreopoulos B."/>
            <person name="Lipzen A."/>
            <person name="Chen C."/>
            <person name="Yan M."/>
            <person name="Daum C."/>
            <person name="Ng V."/>
            <person name="Clum A."/>
            <person name="Steindorff A."/>
            <person name="Ohm R.A."/>
            <person name="Martin F."/>
            <person name="Silar P."/>
            <person name="Natvig D.O."/>
            <person name="Lalanne C."/>
            <person name="Gautier V."/>
            <person name="Ament-Velasquez S.L."/>
            <person name="Kruys A."/>
            <person name="Hutchinson M.I."/>
            <person name="Powell A.J."/>
            <person name="Barry K."/>
            <person name="Miller A.N."/>
            <person name="Grigoriev I.V."/>
            <person name="Debuchy R."/>
            <person name="Gladieux P."/>
            <person name="Hiltunen Thoren M."/>
            <person name="Johannesson H."/>
        </authorList>
    </citation>
    <scope>NUCLEOTIDE SEQUENCE</scope>
    <source>
        <strain evidence="3">CBS 141.50</strain>
    </source>
</reference>
<dbReference type="GeneID" id="87814641"/>
<dbReference type="Proteomes" id="UP001302676">
    <property type="component" value="Unassembled WGS sequence"/>
</dbReference>
<proteinExistence type="predicted"/>
<reference evidence="3" key="2">
    <citation type="submission" date="2023-05" db="EMBL/GenBank/DDBJ databases">
        <authorList>
            <consortium name="Lawrence Berkeley National Laboratory"/>
            <person name="Steindorff A."/>
            <person name="Hensen N."/>
            <person name="Bonometti L."/>
            <person name="Westerberg I."/>
            <person name="Brannstrom I.O."/>
            <person name="Guillou S."/>
            <person name="Cros-Aarteil S."/>
            <person name="Calhoun S."/>
            <person name="Haridas S."/>
            <person name="Kuo A."/>
            <person name="Mondo S."/>
            <person name="Pangilinan J."/>
            <person name="Riley R."/>
            <person name="Labutti K."/>
            <person name="Andreopoulos B."/>
            <person name="Lipzen A."/>
            <person name="Chen C."/>
            <person name="Yanf M."/>
            <person name="Daum C."/>
            <person name="Ng V."/>
            <person name="Clum A."/>
            <person name="Ohm R."/>
            <person name="Martin F."/>
            <person name="Silar P."/>
            <person name="Natvig D."/>
            <person name="Lalanne C."/>
            <person name="Gautier V."/>
            <person name="Ament-Velasquez S.L."/>
            <person name="Kruys A."/>
            <person name="Hutchinson M.I."/>
            <person name="Powell A.J."/>
            <person name="Barry K."/>
            <person name="Miller A.N."/>
            <person name="Grigoriev I.V."/>
            <person name="Debuchy R."/>
            <person name="Gladieux P."/>
            <person name="Thoren M.H."/>
            <person name="Johannesson H."/>
        </authorList>
    </citation>
    <scope>NUCLEOTIDE SEQUENCE</scope>
    <source>
        <strain evidence="3">CBS 141.50</strain>
    </source>
</reference>
<comment type="caution">
    <text evidence="3">The sequence shown here is derived from an EMBL/GenBank/DDBJ whole genome shotgun (WGS) entry which is preliminary data.</text>
</comment>
<accession>A0AAN6UY25</accession>
<feature type="region of interest" description="Disordered" evidence="1">
    <location>
        <begin position="52"/>
        <end position="74"/>
    </location>
</feature>
<organism evidence="3 4">
    <name type="scientific">Dichotomopilus funicola</name>
    <dbReference type="NCBI Taxonomy" id="1934379"/>
    <lineage>
        <taxon>Eukaryota</taxon>
        <taxon>Fungi</taxon>
        <taxon>Dikarya</taxon>
        <taxon>Ascomycota</taxon>
        <taxon>Pezizomycotina</taxon>
        <taxon>Sordariomycetes</taxon>
        <taxon>Sordariomycetidae</taxon>
        <taxon>Sordariales</taxon>
        <taxon>Chaetomiaceae</taxon>
        <taxon>Dichotomopilus</taxon>
    </lineage>
</organism>
<keyword evidence="2" id="KW-0472">Membrane</keyword>
<sequence length="309" mass="33762">MGLPDLYPSAPKLALITFVVVPIVVPVGYLLYLDRLVSQNLTITTGVVRTPKRTNKSTGLTTTTTPATPTTPPLPITLPDELNLALINAETTPDNDTNDGFNTTWILAYERLTSHPIPLSLLPPLPPSDSPPDSPSYTPALTTYLRTTMSAFRSTPQAYLLHASVKHDAAAVRTFDRGFIAGLGFTLGDRVNGFWRVGYRGAGDGGVVGEWQGERVEMALDAPESYRGKRVEGVVVAGMERVPLSLSRSKDRDGEEDGVVFVNETWMWRREGEAPVLLESGFGRWFHVVMSGWLVMRGVKAVVGSEAHW</sequence>
<keyword evidence="4" id="KW-1185">Reference proteome</keyword>